<evidence type="ECO:0000256" key="1">
    <source>
        <dbReference type="SAM" id="Phobius"/>
    </source>
</evidence>
<comment type="caution">
    <text evidence="2">The sequence shown here is derived from an EMBL/GenBank/DDBJ whole genome shotgun (WGS) entry which is preliminary data.</text>
</comment>
<protein>
    <recommendedName>
        <fullName evidence="3">DUF3667 domain-containing protein</fullName>
    </recommendedName>
</protein>
<evidence type="ECO:0008006" key="3">
    <source>
        <dbReference type="Google" id="ProtNLM"/>
    </source>
</evidence>
<reference evidence="2" key="1">
    <citation type="submission" date="2016-10" db="EMBL/GenBank/DDBJ databases">
        <title>Sequence of Gallionella enrichment culture.</title>
        <authorList>
            <person name="Poehlein A."/>
            <person name="Muehling M."/>
            <person name="Daniel R."/>
        </authorList>
    </citation>
    <scope>NUCLEOTIDE SEQUENCE</scope>
</reference>
<keyword evidence="1" id="KW-0812">Transmembrane</keyword>
<dbReference type="InterPro" id="IPR022134">
    <property type="entry name" value="DUF3667"/>
</dbReference>
<feature type="transmembrane region" description="Helical" evidence="1">
    <location>
        <begin position="86"/>
        <end position="106"/>
    </location>
</feature>
<keyword evidence="1" id="KW-1133">Transmembrane helix</keyword>
<name>A0A1J5S866_9ZZZZ</name>
<sequence length="353" mass="41590">MSHGKERKEKICLNCGAELNGRYCHKCGQENIEPKESFLHLVNHFVEDITHFDGKFFTTLKDLLFKPGFLSKEYLKGRRASYLHPIRMYVFTSAIFFLIFFSFVHLDNSNMKLGNNKHGKISTSDRNFNITNEVKDSVLNGIVNDSFIKALDTIKNKKQKKEFVIKGDTIKLNSLKEYDSMQAAMPRNKRDGWFKRFYERRAIVIKQNLITNDVNVYKKLGNELIHNTPKMMFILLPLIALVLRLLYIRRNQFLYVDHAIFIIHLFIAIYILWLISYGFNFFETLTGMKIFGWLSGLMFFVTLFYQYKAMRNFYGQSRIKTILKYCLFNFISLIIFIFIGIIFFLNTASSQLD</sequence>
<organism evidence="2">
    <name type="scientific">mine drainage metagenome</name>
    <dbReference type="NCBI Taxonomy" id="410659"/>
    <lineage>
        <taxon>unclassified sequences</taxon>
        <taxon>metagenomes</taxon>
        <taxon>ecological metagenomes</taxon>
    </lineage>
</organism>
<keyword evidence="1" id="KW-0472">Membrane</keyword>
<feature type="transmembrane region" description="Helical" evidence="1">
    <location>
        <begin position="231"/>
        <end position="247"/>
    </location>
</feature>
<dbReference type="Pfam" id="PF12412">
    <property type="entry name" value="DUF3667"/>
    <property type="match status" value="1"/>
</dbReference>
<evidence type="ECO:0000313" key="2">
    <source>
        <dbReference type="EMBL" id="OIQ97979.1"/>
    </source>
</evidence>
<gene>
    <name evidence="2" type="ORF">GALL_200300</name>
</gene>
<proteinExistence type="predicted"/>
<feature type="transmembrane region" description="Helical" evidence="1">
    <location>
        <begin position="285"/>
        <end position="305"/>
    </location>
</feature>
<feature type="transmembrane region" description="Helical" evidence="1">
    <location>
        <begin position="259"/>
        <end position="279"/>
    </location>
</feature>
<dbReference type="EMBL" id="MLJW01000125">
    <property type="protein sequence ID" value="OIQ97979.1"/>
    <property type="molecule type" value="Genomic_DNA"/>
</dbReference>
<dbReference type="AlphaFoldDB" id="A0A1J5S866"/>
<feature type="transmembrane region" description="Helical" evidence="1">
    <location>
        <begin position="326"/>
        <end position="345"/>
    </location>
</feature>
<accession>A0A1J5S866</accession>